<dbReference type="InterPro" id="IPR036942">
    <property type="entry name" value="Beta-barrel_TonB_sf"/>
</dbReference>
<evidence type="ECO:0000256" key="11">
    <source>
        <dbReference type="PROSITE-ProRule" id="PRU01360"/>
    </source>
</evidence>
<dbReference type="Proteomes" id="UP000307956">
    <property type="component" value="Unassembled WGS sequence"/>
</dbReference>
<dbReference type="InterPro" id="IPR012910">
    <property type="entry name" value="Plug_dom"/>
</dbReference>
<dbReference type="EMBL" id="SSOD01000026">
    <property type="protein sequence ID" value="THF55142.1"/>
    <property type="molecule type" value="Genomic_DNA"/>
</dbReference>
<comment type="similarity">
    <text evidence="2 11 12">Belongs to the TonB-dependent receptor family.</text>
</comment>
<evidence type="ECO:0000313" key="17">
    <source>
        <dbReference type="Proteomes" id="UP000307956"/>
    </source>
</evidence>
<evidence type="ECO:0000256" key="8">
    <source>
        <dbReference type="ARBA" id="ARBA00023136"/>
    </source>
</evidence>
<feature type="domain" description="TonB-dependent receptor-like beta-barrel" evidence="14">
    <location>
        <begin position="284"/>
        <end position="723"/>
    </location>
</feature>
<keyword evidence="8 11" id="KW-0472">Membrane</keyword>
<evidence type="ECO:0000256" key="5">
    <source>
        <dbReference type="ARBA" id="ARBA00022692"/>
    </source>
</evidence>
<accession>A0A4S4A8N2</accession>
<dbReference type="PANTHER" id="PTHR30069">
    <property type="entry name" value="TONB-DEPENDENT OUTER MEMBRANE RECEPTOR"/>
    <property type="match status" value="1"/>
</dbReference>
<protein>
    <submittedName>
        <fullName evidence="16">TonB-dependent receptor</fullName>
    </submittedName>
</protein>
<keyword evidence="17" id="KW-1185">Reference proteome</keyword>
<comment type="subcellular location">
    <subcellularLocation>
        <location evidence="1 11">Cell outer membrane</location>
        <topology evidence="1 11">Multi-pass membrane protein</topology>
    </subcellularLocation>
</comment>
<feature type="domain" description="TonB-dependent receptor plug" evidence="15">
    <location>
        <begin position="123"/>
        <end position="207"/>
    </location>
</feature>
<dbReference type="GO" id="GO:0009279">
    <property type="term" value="C:cell outer membrane"/>
    <property type="evidence" value="ECO:0007669"/>
    <property type="project" value="UniProtKB-SubCell"/>
</dbReference>
<dbReference type="InterPro" id="IPR037066">
    <property type="entry name" value="Plug_dom_sf"/>
</dbReference>
<proteinExistence type="inferred from homology"/>
<dbReference type="OrthoDB" id="7176844at2"/>
<keyword evidence="9 16" id="KW-0675">Receptor</keyword>
<evidence type="ECO:0000256" key="6">
    <source>
        <dbReference type="ARBA" id="ARBA00022729"/>
    </source>
</evidence>
<keyword evidence="6" id="KW-0732">Signal</keyword>
<dbReference type="SUPFAM" id="SSF56935">
    <property type="entry name" value="Porins"/>
    <property type="match status" value="1"/>
</dbReference>
<evidence type="ECO:0000256" key="7">
    <source>
        <dbReference type="ARBA" id="ARBA00023077"/>
    </source>
</evidence>
<evidence type="ECO:0000256" key="4">
    <source>
        <dbReference type="ARBA" id="ARBA00022452"/>
    </source>
</evidence>
<dbReference type="GO" id="GO:0044718">
    <property type="term" value="P:siderophore transmembrane transport"/>
    <property type="evidence" value="ECO:0007669"/>
    <property type="project" value="TreeGrafter"/>
</dbReference>
<evidence type="ECO:0000256" key="13">
    <source>
        <dbReference type="SAM" id="MobiDB-lite"/>
    </source>
</evidence>
<dbReference type="InterPro" id="IPR000531">
    <property type="entry name" value="Beta-barrel_TonB"/>
</dbReference>
<dbReference type="PROSITE" id="PS52016">
    <property type="entry name" value="TONB_DEPENDENT_REC_3"/>
    <property type="match status" value="1"/>
</dbReference>
<name>A0A4S4A8N2_9RHOO</name>
<evidence type="ECO:0000259" key="14">
    <source>
        <dbReference type="Pfam" id="PF00593"/>
    </source>
</evidence>
<evidence type="ECO:0000256" key="9">
    <source>
        <dbReference type="ARBA" id="ARBA00023170"/>
    </source>
</evidence>
<keyword evidence="4 11" id="KW-1134">Transmembrane beta strand</keyword>
<dbReference type="Gene3D" id="2.40.170.20">
    <property type="entry name" value="TonB-dependent receptor, beta-barrel domain"/>
    <property type="match status" value="1"/>
</dbReference>
<evidence type="ECO:0000256" key="1">
    <source>
        <dbReference type="ARBA" id="ARBA00004571"/>
    </source>
</evidence>
<dbReference type="Pfam" id="PF00593">
    <property type="entry name" value="TonB_dep_Rec_b-barrel"/>
    <property type="match status" value="1"/>
</dbReference>
<keyword evidence="5 11" id="KW-0812">Transmembrane</keyword>
<evidence type="ECO:0000256" key="3">
    <source>
        <dbReference type="ARBA" id="ARBA00022448"/>
    </source>
</evidence>
<keyword evidence="10 11" id="KW-0998">Cell outer membrane</keyword>
<evidence type="ECO:0000256" key="12">
    <source>
        <dbReference type="RuleBase" id="RU003357"/>
    </source>
</evidence>
<dbReference type="InterPro" id="IPR039426">
    <property type="entry name" value="TonB-dep_rcpt-like"/>
</dbReference>
<evidence type="ECO:0000259" key="15">
    <source>
        <dbReference type="Pfam" id="PF07715"/>
    </source>
</evidence>
<keyword evidence="7 12" id="KW-0798">TonB box</keyword>
<feature type="region of interest" description="Disordered" evidence="13">
    <location>
        <begin position="41"/>
        <end position="61"/>
    </location>
</feature>
<dbReference type="Gene3D" id="2.170.130.10">
    <property type="entry name" value="TonB-dependent receptor, plug domain"/>
    <property type="match status" value="1"/>
</dbReference>
<evidence type="ECO:0000313" key="16">
    <source>
        <dbReference type="EMBL" id="THF55142.1"/>
    </source>
</evidence>
<dbReference type="Pfam" id="PF07715">
    <property type="entry name" value="Plug"/>
    <property type="match status" value="1"/>
</dbReference>
<evidence type="ECO:0000256" key="2">
    <source>
        <dbReference type="ARBA" id="ARBA00009810"/>
    </source>
</evidence>
<dbReference type="AlphaFoldDB" id="A0A4S4A8N2"/>
<gene>
    <name evidence="16" type="ORF">E6O51_21100</name>
</gene>
<dbReference type="GO" id="GO:0015344">
    <property type="term" value="F:siderophore uptake transmembrane transporter activity"/>
    <property type="evidence" value="ECO:0007669"/>
    <property type="project" value="TreeGrafter"/>
</dbReference>
<reference evidence="16 17" key="1">
    <citation type="submission" date="2019-04" db="EMBL/GenBank/DDBJ databases">
        <title>Azoarcus rhizosphaerae sp. nov. isolated from rhizosphere of Ficus religiosa.</title>
        <authorList>
            <person name="Lin S.-Y."/>
            <person name="Hameed A."/>
            <person name="Hsu Y.-H."/>
            <person name="Young C.-C."/>
        </authorList>
    </citation>
    <scope>NUCLEOTIDE SEQUENCE [LARGE SCALE GENOMIC DNA]</scope>
    <source>
        <strain evidence="16 17">CC-YHH848</strain>
    </source>
</reference>
<keyword evidence="3 11" id="KW-0813">Transport</keyword>
<sequence length="763" mass="84352">MYRIPLSYPHVRARPVAWPLPNGIAMQDPFQMRQRKRWRSGSVSRCRPYTTTKGPVPAMKPRTLRPLPSLRPLSLACAGLLQAGAVLAAEPVLAPLVVQESPDALPYSSLPPSERTALPVSVQAEQTFTREDIEALRPRDVFDLMETTLGMSITRQGSRINNFSSNRGGNVSFLIDGVYLTGTQAQRVVGDIPVGIIESIQFIRDASVLSILPVMGFGSRVGTQNQGVVVINTLRKAGTEDSAQVKASYGTHDTWKASGGFKQSWADGRLQLGGGYQHSESNGKNNWNNAYDSDTYMLNGGWKDDAFMAMASVFVNQGAREIQRYIGVSSDPTSGLKKGQLGAELWEYDPRDMEVFTLNLARYWNERHTTALTWGRSKADGTAWYYTTTADPATIPGRRFKDESTDLHLSHTITGERNTFKAGAQRVEYTQVTEWLATAEPKPREEEIYGLYLTDEFRITPAWSIDGSIRMDKKHVSKGGDKYGSDGSTMKLSDDTWTDKAWLAALGTAWQVNPVWRLSGRYAWSKTPTPDTITTVDDKSLPDEKLHRWELGVDARLYPALNVSFTPFYYLIEDAKVADASAPAIPVFNPDTGLYENLSVYTTADKVTRKGFELALKGRFANDMLGYELGWSRFKDDSVELGTNNVETPENRYTARLNAAYGAWSGTLSVLRVEEYCHFYKTGATGSAPDGTCLPVPAFTTVNLNVSRKFGHGVTVSLYGQNITDEHYFTRHKTGAGGPAWSQSNGAIADVGATWGIEVGMEF</sequence>
<organism evidence="16 17">
    <name type="scientific">Pseudothauera rhizosphaerae</name>
    <dbReference type="NCBI Taxonomy" id="2565932"/>
    <lineage>
        <taxon>Bacteria</taxon>
        <taxon>Pseudomonadati</taxon>
        <taxon>Pseudomonadota</taxon>
        <taxon>Betaproteobacteria</taxon>
        <taxon>Rhodocyclales</taxon>
        <taxon>Zoogloeaceae</taxon>
        <taxon>Pseudothauera</taxon>
    </lineage>
</organism>
<comment type="caution">
    <text evidence="16">The sequence shown here is derived from an EMBL/GenBank/DDBJ whole genome shotgun (WGS) entry which is preliminary data.</text>
</comment>
<evidence type="ECO:0000256" key="10">
    <source>
        <dbReference type="ARBA" id="ARBA00023237"/>
    </source>
</evidence>
<dbReference type="PANTHER" id="PTHR30069:SF29">
    <property type="entry name" value="HEMOGLOBIN AND HEMOGLOBIN-HAPTOGLOBIN-BINDING PROTEIN 1-RELATED"/>
    <property type="match status" value="1"/>
</dbReference>